<dbReference type="InterPro" id="IPR053781">
    <property type="entry name" value="F-box_AtFBL13-like"/>
</dbReference>
<gene>
    <name evidence="2" type="ORF">OLC1_LOCUS4015</name>
</gene>
<dbReference type="InterPro" id="IPR036047">
    <property type="entry name" value="F-box-like_dom_sf"/>
</dbReference>
<dbReference type="PANTHER" id="PTHR32212:SF234">
    <property type="entry name" value="F-BOX_LRR-REPEAT PROTEIN 13-LIKE"/>
    <property type="match status" value="1"/>
</dbReference>
<dbReference type="Proteomes" id="UP001161247">
    <property type="component" value="Chromosome 1"/>
</dbReference>
<evidence type="ECO:0000313" key="2">
    <source>
        <dbReference type="EMBL" id="CAI9092320.1"/>
    </source>
</evidence>
<sequence>MALMMNLISTIYPQFIDIDRLSSSSSSPPLELAEGSGHSRLRAVIGGQYSEQIGFSTFPKLRGMMNNELTLMRDSGHFVIADEDRISELPDEILCCILSFLTIKEAGRTIALSKRWKITWTMFVSLIFTL</sequence>
<keyword evidence="3" id="KW-1185">Reference proteome</keyword>
<dbReference type="Pfam" id="PF00646">
    <property type="entry name" value="F-box"/>
    <property type="match status" value="1"/>
</dbReference>
<evidence type="ECO:0000313" key="3">
    <source>
        <dbReference type="Proteomes" id="UP001161247"/>
    </source>
</evidence>
<protein>
    <submittedName>
        <fullName evidence="2">OLC1v1027520C1</fullName>
    </submittedName>
</protein>
<accession>A0AAV1C9P8</accession>
<dbReference type="SMART" id="SM00256">
    <property type="entry name" value="FBOX"/>
    <property type="match status" value="1"/>
</dbReference>
<dbReference type="EMBL" id="OX459118">
    <property type="protein sequence ID" value="CAI9092320.1"/>
    <property type="molecule type" value="Genomic_DNA"/>
</dbReference>
<reference evidence="2" key="1">
    <citation type="submission" date="2023-03" db="EMBL/GenBank/DDBJ databases">
        <authorList>
            <person name="Julca I."/>
        </authorList>
    </citation>
    <scope>NUCLEOTIDE SEQUENCE</scope>
</reference>
<dbReference type="SUPFAM" id="SSF81383">
    <property type="entry name" value="F-box domain"/>
    <property type="match status" value="1"/>
</dbReference>
<dbReference type="InterPro" id="IPR001810">
    <property type="entry name" value="F-box_dom"/>
</dbReference>
<proteinExistence type="predicted"/>
<evidence type="ECO:0000259" key="1">
    <source>
        <dbReference type="SMART" id="SM00256"/>
    </source>
</evidence>
<name>A0AAV1C9P8_OLDCO</name>
<dbReference type="AlphaFoldDB" id="A0AAV1C9P8"/>
<dbReference type="CDD" id="cd22160">
    <property type="entry name" value="F-box_AtFBL13-like"/>
    <property type="match status" value="1"/>
</dbReference>
<organism evidence="2 3">
    <name type="scientific">Oldenlandia corymbosa var. corymbosa</name>
    <dbReference type="NCBI Taxonomy" id="529605"/>
    <lineage>
        <taxon>Eukaryota</taxon>
        <taxon>Viridiplantae</taxon>
        <taxon>Streptophyta</taxon>
        <taxon>Embryophyta</taxon>
        <taxon>Tracheophyta</taxon>
        <taxon>Spermatophyta</taxon>
        <taxon>Magnoliopsida</taxon>
        <taxon>eudicotyledons</taxon>
        <taxon>Gunneridae</taxon>
        <taxon>Pentapetalae</taxon>
        <taxon>asterids</taxon>
        <taxon>lamiids</taxon>
        <taxon>Gentianales</taxon>
        <taxon>Rubiaceae</taxon>
        <taxon>Rubioideae</taxon>
        <taxon>Spermacoceae</taxon>
        <taxon>Hedyotis-Oldenlandia complex</taxon>
        <taxon>Oldenlandia</taxon>
    </lineage>
</organism>
<feature type="domain" description="F-box" evidence="1">
    <location>
        <begin position="89"/>
        <end position="129"/>
    </location>
</feature>
<dbReference type="Gene3D" id="1.20.1280.50">
    <property type="match status" value="1"/>
</dbReference>
<dbReference type="PANTHER" id="PTHR32212">
    <property type="entry name" value="CYCLIN-LIKE F-BOX"/>
    <property type="match status" value="1"/>
</dbReference>